<evidence type="ECO:0000256" key="1">
    <source>
        <dbReference type="SAM" id="Phobius"/>
    </source>
</evidence>
<comment type="caution">
    <text evidence="2">The sequence shown here is derived from an EMBL/GenBank/DDBJ whole genome shotgun (WGS) entry which is preliminary data.</text>
</comment>
<organism evidence="2 3">
    <name type="scientific">Sinomicrobium pectinilyticum</name>
    <dbReference type="NCBI Taxonomy" id="1084421"/>
    <lineage>
        <taxon>Bacteria</taxon>
        <taxon>Pseudomonadati</taxon>
        <taxon>Bacteroidota</taxon>
        <taxon>Flavobacteriia</taxon>
        <taxon>Flavobacteriales</taxon>
        <taxon>Flavobacteriaceae</taxon>
        <taxon>Sinomicrobium</taxon>
    </lineage>
</organism>
<feature type="transmembrane region" description="Helical" evidence="1">
    <location>
        <begin position="137"/>
        <end position="155"/>
    </location>
</feature>
<dbReference type="AlphaFoldDB" id="A0A3N0ECT9"/>
<feature type="transmembrane region" description="Helical" evidence="1">
    <location>
        <begin position="161"/>
        <end position="183"/>
    </location>
</feature>
<sequence length="317" mass="35471">MIQLYRKRDFGELFSDTFAFIKQNGKHFFKHFFVINGGFILILMVLMYFFIKVYTSLMTSSFTPGGGSPDTAIENYFNNNGIVVLIFLCLFIAVAVFVAFLTYTYTPVYMLLYSRKGSNDFTGKDIVKAIKDNIGKLIIYILASVLLSLAVFLGAGIAMFILFITIIGIFLLPVLLGAITLTYNNALMEYLNSDKGVFDCFGYGFQLTTKRFWTSVGCVALFYLMVQIIQGAVTLIPYMAGIFSIVISPSGLDANAEENAMLFFTLILFVYLFAFLLSLLGNTVIQINQGIIYFSLKEESENINTSSVIDQIGRSED</sequence>
<proteinExistence type="predicted"/>
<feature type="transmembrane region" description="Helical" evidence="1">
    <location>
        <begin position="220"/>
        <end position="248"/>
    </location>
</feature>
<evidence type="ECO:0000313" key="2">
    <source>
        <dbReference type="EMBL" id="RNL85625.1"/>
    </source>
</evidence>
<gene>
    <name evidence="2" type="ORF">ED312_12215</name>
</gene>
<accession>A0A3N0ECT9</accession>
<keyword evidence="3" id="KW-1185">Reference proteome</keyword>
<feature type="transmembrane region" description="Helical" evidence="1">
    <location>
        <begin position="32"/>
        <end position="51"/>
    </location>
</feature>
<dbReference type="EMBL" id="RJTM01000086">
    <property type="protein sequence ID" value="RNL85625.1"/>
    <property type="molecule type" value="Genomic_DNA"/>
</dbReference>
<dbReference type="OrthoDB" id="1149172at2"/>
<evidence type="ECO:0008006" key="4">
    <source>
        <dbReference type="Google" id="ProtNLM"/>
    </source>
</evidence>
<keyword evidence="1" id="KW-0472">Membrane</keyword>
<dbReference type="Proteomes" id="UP000267469">
    <property type="component" value="Unassembled WGS sequence"/>
</dbReference>
<feature type="transmembrane region" description="Helical" evidence="1">
    <location>
        <begin position="260"/>
        <end position="280"/>
    </location>
</feature>
<evidence type="ECO:0000313" key="3">
    <source>
        <dbReference type="Proteomes" id="UP000267469"/>
    </source>
</evidence>
<keyword evidence="1" id="KW-0812">Transmembrane</keyword>
<protein>
    <recommendedName>
        <fullName evidence="4">DUF4013 domain-containing protein</fullName>
    </recommendedName>
</protein>
<reference evidence="2 3" key="1">
    <citation type="submission" date="2018-10" db="EMBL/GenBank/DDBJ databases">
        <title>Sinomicrobium pectinilyticum sp. nov., a pectinase-producing bacterium isolated from alkaline and saline soil, and emended description of the genus Sinomicrobium.</title>
        <authorList>
            <person name="Cheng B."/>
            <person name="Li C."/>
            <person name="Lai Q."/>
            <person name="Du M."/>
            <person name="Shao Z."/>
            <person name="Xu P."/>
            <person name="Yang C."/>
        </authorList>
    </citation>
    <scope>NUCLEOTIDE SEQUENCE [LARGE SCALE GENOMIC DNA]</scope>
    <source>
        <strain evidence="2 3">5DNS001</strain>
    </source>
</reference>
<name>A0A3N0ECT9_SINP1</name>
<keyword evidence="1" id="KW-1133">Transmembrane helix</keyword>
<feature type="transmembrane region" description="Helical" evidence="1">
    <location>
        <begin position="82"/>
        <end position="106"/>
    </location>
</feature>
<dbReference type="RefSeq" id="WP_123216303.1">
    <property type="nucleotide sequence ID" value="NZ_RJTM01000086.1"/>
</dbReference>